<reference evidence="4" key="1">
    <citation type="submission" date="2016-04" db="EMBL/GenBank/DDBJ databases">
        <title>Comparative genomics of biotechnologically important yeasts.</title>
        <authorList>
            <consortium name="DOE Joint Genome Institute"/>
            <person name="Riley R."/>
            <person name="Haridas S."/>
            <person name="Wolfe K.H."/>
            <person name="Lopes M.R."/>
            <person name="Hittinger C.T."/>
            <person name="Goker M."/>
            <person name="Salamov A."/>
            <person name="Wisecaver J."/>
            <person name="Long T.M."/>
            <person name="Aerts A.L."/>
            <person name="Barry K."/>
            <person name="Choi C."/>
            <person name="Clum A."/>
            <person name="Coughlan A.Y."/>
            <person name="Deshpande S."/>
            <person name="Douglass A.P."/>
            <person name="Hanson S.J."/>
            <person name="Klenk H.-P."/>
            <person name="Labutti K."/>
            <person name="Lapidus A."/>
            <person name="Lindquist E."/>
            <person name="Lipzen A."/>
            <person name="Meier-Kolthoff J.P."/>
            <person name="Ohm R.A."/>
            <person name="Otillar R.P."/>
            <person name="Pangilinan J."/>
            <person name="Peng Y."/>
            <person name="Rokas A."/>
            <person name="Rosa C.A."/>
            <person name="Scheuner C."/>
            <person name="Sibirny A.A."/>
            <person name="Slot J.C."/>
            <person name="Stielow J.B."/>
            <person name="Sun H."/>
            <person name="Kurtzman C.P."/>
            <person name="Blackwell M."/>
            <person name="Grigoriev I.V."/>
            <person name="Jeffries T.W."/>
        </authorList>
    </citation>
    <scope>NUCLEOTIDE SEQUENCE [LARGE SCALE GENOMIC DNA]</scope>
    <source>
        <strain evidence="4">NRRL YB-2248</strain>
    </source>
</reference>
<organism evidence="3 4">
    <name type="scientific">[Candida] arabinofermentans NRRL YB-2248</name>
    <dbReference type="NCBI Taxonomy" id="983967"/>
    <lineage>
        <taxon>Eukaryota</taxon>
        <taxon>Fungi</taxon>
        <taxon>Dikarya</taxon>
        <taxon>Ascomycota</taxon>
        <taxon>Saccharomycotina</taxon>
        <taxon>Pichiomycetes</taxon>
        <taxon>Pichiales</taxon>
        <taxon>Pichiaceae</taxon>
        <taxon>Ogataea</taxon>
        <taxon>Ogataea/Candida clade</taxon>
    </lineage>
</organism>
<evidence type="ECO:0000313" key="3">
    <source>
        <dbReference type="EMBL" id="ODV87015.1"/>
    </source>
</evidence>
<dbReference type="EMBL" id="KV453849">
    <property type="protein sequence ID" value="ODV87015.1"/>
    <property type="molecule type" value="Genomic_DNA"/>
</dbReference>
<dbReference type="Pfam" id="PF04425">
    <property type="entry name" value="Bul1_N"/>
    <property type="match status" value="1"/>
</dbReference>
<proteinExistence type="predicted"/>
<dbReference type="InterPro" id="IPR007519">
    <property type="entry name" value="Bul1_N"/>
</dbReference>
<evidence type="ECO:0000313" key="4">
    <source>
        <dbReference type="Proteomes" id="UP000094801"/>
    </source>
</evidence>
<evidence type="ECO:0000256" key="1">
    <source>
        <dbReference type="SAM" id="MobiDB-lite"/>
    </source>
</evidence>
<dbReference type="PANTHER" id="PTHR31904:SF1">
    <property type="entry name" value="BYPASS OF STOP CODON PROTEIN 5-RELATED"/>
    <property type="match status" value="1"/>
</dbReference>
<dbReference type="OrthoDB" id="2283785at2759"/>
<dbReference type="PANTHER" id="PTHR31904">
    <property type="entry name" value="BYPASS OF STOP CODON PROTEIN 5-RELATED"/>
    <property type="match status" value="1"/>
</dbReference>
<feature type="compositionally biased region" description="Pro residues" evidence="1">
    <location>
        <begin position="46"/>
        <end position="56"/>
    </location>
</feature>
<sequence length="637" mass="72961">MSVTDNNNTVNSRHQDQLMHILPSYELHQLLNRDLDQILRDSCNVSPPPPYVPKPQRPSFNTPSYYSSDQSSYMSTRASISTDLTTQERASYMSTRASITTAQTTQEYLERGLSALNDSNRNSIRSNLNSLDYVPSLLLSTKIIINIVLYDYDLDSYNPYFAGDVIKGIVRVTNFSTTSIPYEQIFVTFEGTYTLPSGKPGKKLTHKLLEMTDFIASGLISNHDYSDDPIFKSPPFPMNKLMDPLPKDKVLMSGMTYDTPFVFELPIVTDSCEVGIPVSIGNYHFKAGRNIKTMEATYKQFEKDDFMNDSNVSVFYCVRVRLLILSPTHNQLYIGCDIRHVVEYAGLKKGDEKQFGDFNYELGPDYQILMLMKHLESVLNSIEQSNSKSSSTCDVLKDVEFKENFNTCELYNRNSKENRLVTRPTNSIILKTINNLTVEYNLNYTILGSLATSIAPHQFNSKMLINIHNGDIRYKSIKMHSITVYSKYKIPIELNSHWFINSNEFKMKIKPNFMNLKNKLMSLNDVFDSFTVNSMIDSTDQVKIQSFSDLEVQVDELPSSSYKVKDVSSHDLQKSIHQVEINMTGKKSNKSKFVILPSFKSNYICRFYFLRFKIKTPDGLSHDGEKYLDFDIPIEIN</sequence>
<protein>
    <recommendedName>
        <fullName evidence="2">Bul1 N-terminal domain-containing protein</fullName>
    </recommendedName>
</protein>
<feature type="region of interest" description="Disordered" evidence="1">
    <location>
        <begin position="41"/>
        <end position="71"/>
    </location>
</feature>
<accession>A0A1E4T5K3</accession>
<dbReference type="AlphaFoldDB" id="A0A1E4T5K3"/>
<name>A0A1E4T5K3_9ASCO</name>
<dbReference type="InterPro" id="IPR039634">
    <property type="entry name" value="Bul1-like"/>
</dbReference>
<feature type="domain" description="Bul1 N-terminal" evidence="2">
    <location>
        <begin position="5"/>
        <end position="266"/>
    </location>
</feature>
<dbReference type="Proteomes" id="UP000094801">
    <property type="component" value="Unassembled WGS sequence"/>
</dbReference>
<keyword evidence="4" id="KW-1185">Reference proteome</keyword>
<evidence type="ECO:0000259" key="2">
    <source>
        <dbReference type="Pfam" id="PF04425"/>
    </source>
</evidence>
<gene>
    <name evidence="3" type="ORF">CANARDRAFT_6574</name>
</gene>